<dbReference type="Pfam" id="PF00295">
    <property type="entry name" value="Glyco_hydro_28"/>
    <property type="match status" value="1"/>
</dbReference>
<dbReference type="PANTHER" id="PTHR31736">
    <property type="match status" value="1"/>
</dbReference>
<keyword evidence="4" id="KW-0732">Signal</keyword>
<keyword evidence="5" id="KW-0677">Repeat</keyword>
<dbReference type="Proteomes" id="UP001610563">
    <property type="component" value="Unassembled WGS sequence"/>
</dbReference>
<accession>A0ABR4FJD4</accession>
<evidence type="ECO:0000256" key="13">
    <source>
        <dbReference type="RuleBase" id="RU361169"/>
    </source>
</evidence>
<keyword evidence="3" id="KW-0964">Secreted</keyword>
<organism evidence="14 15">
    <name type="scientific">Aspergillus keveii</name>
    <dbReference type="NCBI Taxonomy" id="714993"/>
    <lineage>
        <taxon>Eukaryota</taxon>
        <taxon>Fungi</taxon>
        <taxon>Dikarya</taxon>
        <taxon>Ascomycota</taxon>
        <taxon>Pezizomycotina</taxon>
        <taxon>Eurotiomycetes</taxon>
        <taxon>Eurotiomycetidae</taxon>
        <taxon>Eurotiales</taxon>
        <taxon>Aspergillaceae</taxon>
        <taxon>Aspergillus</taxon>
        <taxon>Aspergillus subgen. Nidulantes</taxon>
    </lineage>
</organism>
<gene>
    <name evidence="14" type="ORF">BJX66DRAFT_330780</name>
</gene>
<keyword evidence="11" id="KW-0624">Polysaccharide degradation</keyword>
<evidence type="ECO:0000256" key="4">
    <source>
        <dbReference type="ARBA" id="ARBA00022729"/>
    </source>
</evidence>
<comment type="function">
    <text evidence="12">Pectinolytic enzyme involved in the degradation of xylogalacturonan (xga), a galacturonan backbone heavily substituted with xylose, and which is one important component of the hairy regions of pectin. Activity requires a galacturonic acid backbone substituted with xylose.</text>
</comment>
<comment type="similarity">
    <text evidence="2 13">Belongs to the glycosyl hydrolase 28 family.</text>
</comment>
<keyword evidence="10" id="KW-0961">Cell wall biogenesis/degradation</keyword>
<keyword evidence="9 13" id="KW-0326">Glycosidase</keyword>
<evidence type="ECO:0000256" key="1">
    <source>
        <dbReference type="ARBA" id="ARBA00004613"/>
    </source>
</evidence>
<dbReference type="InterPro" id="IPR011050">
    <property type="entry name" value="Pectin_lyase_fold/virulence"/>
</dbReference>
<dbReference type="PANTHER" id="PTHR31736:SF9">
    <property type="entry name" value="ENDO-XYLOGALACTURONAN HYDROLASE A-RELATED"/>
    <property type="match status" value="1"/>
</dbReference>
<dbReference type="SUPFAM" id="SSF51126">
    <property type="entry name" value="Pectin lyase-like"/>
    <property type="match status" value="1"/>
</dbReference>
<comment type="subcellular location">
    <subcellularLocation>
        <location evidence="1">Secreted</location>
    </subcellularLocation>
</comment>
<evidence type="ECO:0000313" key="14">
    <source>
        <dbReference type="EMBL" id="KAL2783192.1"/>
    </source>
</evidence>
<comment type="caution">
    <text evidence="14">The sequence shown here is derived from an EMBL/GenBank/DDBJ whole genome shotgun (WGS) entry which is preliminary data.</text>
</comment>
<evidence type="ECO:0000256" key="10">
    <source>
        <dbReference type="ARBA" id="ARBA00023316"/>
    </source>
</evidence>
<keyword evidence="15" id="KW-1185">Reference proteome</keyword>
<proteinExistence type="inferred from homology"/>
<name>A0ABR4FJD4_9EURO</name>
<evidence type="ECO:0000256" key="2">
    <source>
        <dbReference type="ARBA" id="ARBA00008834"/>
    </source>
</evidence>
<keyword evidence="7" id="KW-0325">Glycoprotein</keyword>
<dbReference type="InterPro" id="IPR012334">
    <property type="entry name" value="Pectin_lyas_fold"/>
</dbReference>
<dbReference type="EMBL" id="JBFTWV010000259">
    <property type="protein sequence ID" value="KAL2783192.1"/>
    <property type="molecule type" value="Genomic_DNA"/>
</dbReference>
<keyword evidence="8" id="KW-0119">Carbohydrate metabolism</keyword>
<dbReference type="Gene3D" id="2.160.20.10">
    <property type="entry name" value="Single-stranded right-handed beta-helix, Pectin lyase-like"/>
    <property type="match status" value="1"/>
</dbReference>
<evidence type="ECO:0000256" key="8">
    <source>
        <dbReference type="ARBA" id="ARBA00023277"/>
    </source>
</evidence>
<evidence type="ECO:0000256" key="5">
    <source>
        <dbReference type="ARBA" id="ARBA00022737"/>
    </source>
</evidence>
<evidence type="ECO:0000256" key="12">
    <source>
        <dbReference type="ARBA" id="ARBA00037278"/>
    </source>
</evidence>
<evidence type="ECO:0000256" key="7">
    <source>
        <dbReference type="ARBA" id="ARBA00023180"/>
    </source>
</evidence>
<evidence type="ECO:0000256" key="3">
    <source>
        <dbReference type="ARBA" id="ARBA00022525"/>
    </source>
</evidence>
<reference evidence="14 15" key="1">
    <citation type="submission" date="2024-07" db="EMBL/GenBank/DDBJ databases">
        <title>Section-level genome sequencing and comparative genomics of Aspergillus sections Usti and Cavernicolus.</title>
        <authorList>
            <consortium name="Lawrence Berkeley National Laboratory"/>
            <person name="Nybo J.L."/>
            <person name="Vesth T.C."/>
            <person name="Theobald S."/>
            <person name="Frisvad J.C."/>
            <person name="Larsen T.O."/>
            <person name="Kjaerboelling I."/>
            <person name="Rothschild-Mancinelli K."/>
            <person name="Lyhne E.K."/>
            <person name="Kogle M.E."/>
            <person name="Barry K."/>
            <person name="Clum A."/>
            <person name="Na H."/>
            <person name="Ledsgaard L."/>
            <person name="Lin J."/>
            <person name="Lipzen A."/>
            <person name="Kuo A."/>
            <person name="Riley R."/>
            <person name="Mondo S."/>
            <person name="Labutti K."/>
            <person name="Haridas S."/>
            <person name="Pangalinan J."/>
            <person name="Salamov A.A."/>
            <person name="Simmons B.A."/>
            <person name="Magnuson J.K."/>
            <person name="Chen J."/>
            <person name="Drula E."/>
            <person name="Henrissat B."/>
            <person name="Wiebenga A."/>
            <person name="Lubbers R.J."/>
            <person name="Gomes A.C."/>
            <person name="Makela M.R."/>
            <person name="Stajich J."/>
            <person name="Grigoriev I.V."/>
            <person name="Mortensen U.H."/>
            <person name="De Vries R.P."/>
            <person name="Baker S.E."/>
            <person name="Andersen M.R."/>
        </authorList>
    </citation>
    <scope>NUCLEOTIDE SEQUENCE [LARGE SCALE GENOMIC DNA]</scope>
    <source>
        <strain evidence="14 15">CBS 209.92</strain>
    </source>
</reference>
<evidence type="ECO:0000256" key="11">
    <source>
        <dbReference type="ARBA" id="ARBA00023326"/>
    </source>
</evidence>
<evidence type="ECO:0000256" key="9">
    <source>
        <dbReference type="ARBA" id="ARBA00023295"/>
    </source>
</evidence>
<protein>
    <submittedName>
        <fullName evidence="14">Pectin lyase-like protein</fullName>
    </submittedName>
</protein>
<dbReference type="InterPro" id="IPR000743">
    <property type="entry name" value="Glyco_hydro_28"/>
</dbReference>
<keyword evidence="6 13" id="KW-0378">Hydrolase</keyword>
<sequence>MLQYQILTGGIGRRAVCTPQSLGSSQEDDTPAIRAAITSCGNGGTIMIPADTTYSLRTMLDFTGCNGCDFQLEGTLKSSTNTTYWATQPGIIYLNGVTGATIRSVTGSGVIDGNGQAAYDEFAVDESLARPTAVYIVGGSRDIAISGLTVKNPPNVFFGQKGAVTNINYSNLTMTAQSKSTNLPRHTDGFSIGESTYTTIRDVYISNQDDCIGFKSGANYVTVERATCAGTNHGTVVGSLGKTNDDFVKNVYVKDLTMINCGKAAGIKVYPGGSAYGTSTVTNVTWDTVTVEGCDYGVQVESCYNRADDECDANPSAANLSDINFINFAGITNAKRAPAVANLNCPAAGICDLMFSGWDVDTPNGSPQVLCANLDGDHGVICVPGASG</sequence>
<evidence type="ECO:0000313" key="15">
    <source>
        <dbReference type="Proteomes" id="UP001610563"/>
    </source>
</evidence>
<evidence type="ECO:0000256" key="6">
    <source>
        <dbReference type="ARBA" id="ARBA00022801"/>
    </source>
</evidence>